<comment type="caution">
    <text evidence="2">The sequence shown here is derived from an EMBL/GenBank/DDBJ whole genome shotgun (WGS) entry which is preliminary data.</text>
</comment>
<evidence type="ECO:0008006" key="4">
    <source>
        <dbReference type="Google" id="ProtNLM"/>
    </source>
</evidence>
<reference evidence="2" key="1">
    <citation type="submission" date="2023-03" db="EMBL/GenBank/DDBJ databases">
        <title>Massive genome expansion in bonnet fungi (Mycena s.s.) driven by repeated elements and novel gene families across ecological guilds.</title>
        <authorList>
            <consortium name="Lawrence Berkeley National Laboratory"/>
            <person name="Harder C.B."/>
            <person name="Miyauchi S."/>
            <person name="Viragh M."/>
            <person name="Kuo A."/>
            <person name="Thoen E."/>
            <person name="Andreopoulos B."/>
            <person name="Lu D."/>
            <person name="Skrede I."/>
            <person name="Drula E."/>
            <person name="Henrissat B."/>
            <person name="Morin E."/>
            <person name="Kohler A."/>
            <person name="Barry K."/>
            <person name="LaButti K."/>
            <person name="Morin E."/>
            <person name="Salamov A."/>
            <person name="Lipzen A."/>
            <person name="Mereny Z."/>
            <person name="Hegedus B."/>
            <person name="Baldrian P."/>
            <person name="Stursova M."/>
            <person name="Weitz H."/>
            <person name="Taylor A."/>
            <person name="Grigoriev I.V."/>
            <person name="Nagy L.G."/>
            <person name="Martin F."/>
            <person name="Kauserud H."/>
        </authorList>
    </citation>
    <scope>NUCLEOTIDE SEQUENCE</scope>
    <source>
        <strain evidence="2">CBHHK002</strain>
    </source>
</reference>
<feature type="compositionally biased region" description="Basic and acidic residues" evidence="1">
    <location>
        <begin position="580"/>
        <end position="591"/>
    </location>
</feature>
<proteinExistence type="predicted"/>
<organism evidence="2 3">
    <name type="scientific">Mycena albidolilacea</name>
    <dbReference type="NCBI Taxonomy" id="1033008"/>
    <lineage>
        <taxon>Eukaryota</taxon>
        <taxon>Fungi</taxon>
        <taxon>Dikarya</taxon>
        <taxon>Basidiomycota</taxon>
        <taxon>Agaricomycotina</taxon>
        <taxon>Agaricomycetes</taxon>
        <taxon>Agaricomycetidae</taxon>
        <taxon>Agaricales</taxon>
        <taxon>Marasmiineae</taxon>
        <taxon>Mycenaceae</taxon>
        <taxon>Mycena</taxon>
    </lineage>
</organism>
<dbReference type="AlphaFoldDB" id="A0AAD7F246"/>
<dbReference type="EMBL" id="JARIHO010000004">
    <property type="protein sequence ID" value="KAJ7362502.1"/>
    <property type="molecule type" value="Genomic_DNA"/>
</dbReference>
<name>A0AAD7F246_9AGAR</name>
<gene>
    <name evidence="2" type="ORF">DFH08DRAFT_1024722</name>
</gene>
<accession>A0AAD7F246</accession>
<evidence type="ECO:0000313" key="3">
    <source>
        <dbReference type="Proteomes" id="UP001218218"/>
    </source>
</evidence>
<sequence length="678" mass="76089">MGLGLSEAGAAAEPFCRSMSSIPPGVSRALPAIPTPPTEVVSLRTSNDAPRETETPVVQEYIANFLHHFYLWKITHIDSLPAASAEFIKEHDNETRFLQELCRGGGPIIVTAPGHRPIDRMPSAIAQLIRERDRLEEIIREHKGILAPIRRLPVELIVKILRIPSLAPHSNFFPLEGVRCERFEPLNQNLHSWGRISGKVLQGDVNIPSYFSAPLRVNLQILRLHRLEAYPSVRWYNPPGPDGVLVDFFCRGPELAGGLPRSTAAMFFHYYLVFLHPCYSMAADHKISSRSGRCCSFGNFALRVRPPRVWHPFPATPQRCSWRENQTSRAAQTPPRIFHFPRQVISAASVVELLIDRNLDSILKFLRRSGAQLTSLSIIAWEPSADLDPILGSCPALTHLCLDVAPNLQHADTIALLEGQRGTQPNAGCFQGLKYEDALQEMFAARRRVSTSQWPAGKYIQNYRSRDIKLKIQKGNKLEYVDYTTERNSTTINKISYTATIQVLQAGYVHPELQKQRNKSETSKGHDRDEINMIRPCGIRTVTSHSATAAATATATARTIATTSTGLRSFLVNAATTSRKSVDRIAEERRTPTQGSAFPVTKGSRDPETRSSRPRGRAPNRPFNGTAVEKTAVFWPRAGLPVRRWKFRERLTDGFRPSNPLRPFRRVINFLFGTLAWQ</sequence>
<feature type="region of interest" description="Disordered" evidence="1">
    <location>
        <begin position="30"/>
        <end position="52"/>
    </location>
</feature>
<feature type="region of interest" description="Disordered" evidence="1">
    <location>
        <begin position="578"/>
        <end position="625"/>
    </location>
</feature>
<protein>
    <recommendedName>
        <fullName evidence="4">F-box domain-containing protein</fullName>
    </recommendedName>
</protein>
<evidence type="ECO:0000256" key="1">
    <source>
        <dbReference type="SAM" id="MobiDB-lite"/>
    </source>
</evidence>
<dbReference type="Proteomes" id="UP001218218">
    <property type="component" value="Unassembled WGS sequence"/>
</dbReference>
<evidence type="ECO:0000313" key="2">
    <source>
        <dbReference type="EMBL" id="KAJ7362502.1"/>
    </source>
</evidence>
<keyword evidence="3" id="KW-1185">Reference proteome</keyword>